<dbReference type="InterPro" id="IPR001789">
    <property type="entry name" value="Sig_transdc_resp-reg_receiver"/>
</dbReference>
<keyword evidence="5" id="KW-0238">DNA-binding</keyword>
<evidence type="ECO:0000256" key="4">
    <source>
        <dbReference type="ARBA" id="ARBA00023015"/>
    </source>
</evidence>
<feature type="modified residue" description="4-aspartylphosphate" evidence="7">
    <location>
        <position position="54"/>
    </location>
</feature>
<organism evidence="9 10">
    <name type="scientific">Halalkalibacter oceani</name>
    <dbReference type="NCBI Taxonomy" id="1653776"/>
    <lineage>
        <taxon>Bacteria</taxon>
        <taxon>Bacillati</taxon>
        <taxon>Bacillota</taxon>
        <taxon>Bacilli</taxon>
        <taxon>Bacillales</taxon>
        <taxon>Bacillaceae</taxon>
        <taxon>Halalkalibacter</taxon>
    </lineage>
</organism>
<feature type="domain" description="Response regulatory" evidence="8">
    <location>
        <begin position="3"/>
        <end position="117"/>
    </location>
</feature>
<comment type="subcellular location">
    <subcellularLocation>
        <location evidence="1">Cytoplasm</location>
    </subcellularLocation>
</comment>
<dbReference type="SMART" id="SM00448">
    <property type="entry name" value="REC"/>
    <property type="match status" value="1"/>
</dbReference>
<dbReference type="InterPro" id="IPR005158">
    <property type="entry name" value="BTAD"/>
</dbReference>
<dbReference type="GO" id="GO:0000160">
    <property type="term" value="P:phosphorelay signal transduction system"/>
    <property type="evidence" value="ECO:0007669"/>
    <property type="project" value="UniProtKB-KW"/>
</dbReference>
<evidence type="ECO:0000256" key="6">
    <source>
        <dbReference type="ARBA" id="ARBA00023163"/>
    </source>
</evidence>
<keyword evidence="6" id="KW-0804">Transcription</keyword>
<gene>
    <name evidence="9" type="ORF">M3202_20170</name>
</gene>
<dbReference type="InterPro" id="IPR016032">
    <property type="entry name" value="Sig_transdc_resp-reg_C-effctor"/>
</dbReference>
<evidence type="ECO:0000256" key="1">
    <source>
        <dbReference type="ARBA" id="ARBA00004496"/>
    </source>
</evidence>
<dbReference type="SMART" id="SM00862">
    <property type="entry name" value="Trans_reg_C"/>
    <property type="match status" value="1"/>
</dbReference>
<dbReference type="Pfam" id="PF00486">
    <property type="entry name" value="Trans_reg_C"/>
    <property type="match status" value="1"/>
</dbReference>
<dbReference type="GO" id="GO:0003677">
    <property type="term" value="F:DNA binding"/>
    <property type="evidence" value="ECO:0007669"/>
    <property type="project" value="UniProtKB-KW"/>
</dbReference>
<dbReference type="InterPro" id="IPR011990">
    <property type="entry name" value="TPR-like_helical_dom_sf"/>
</dbReference>
<proteinExistence type="inferred from homology"/>
<reference evidence="9" key="1">
    <citation type="submission" date="2022-05" db="EMBL/GenBank/DDBJ databases">
        <title>Comparative Genomics of Spacecraft Associated Microbes.</title>
        <authorList>
            <person name="Tran M.T."/>
            <person name="Wright A."/>
            <person name="Seuylemezian A."/>
            <person name="Eisen J."/>
            <person name="Coil D."/>
        </authorList>
    </citation>
    <scope>NUCLEOTIDE SEQUENCE</scope>
    <source>
        <strain evidence="9">214.1.1</strain>
    </source>
</reference>
<evidence type="ECO:0000256" key="2">
    <source>
        <dbReference type="ARBA" id="ARBA00005820"/>
    </source>
</evidence>
<protein>
    <submittedName>
        <fullName evidence="9">Response regulator</fullName>
    </submittedName>
</protein>
<dbReference type="InterPro" id="IPR001867">
    <property type="entry name" value="OmpR/PhoB-type_DNA-bd"/>
</dbReference>
<evidence type="ECO:0000259" key="8">
    <source>
        <dbReference type="PROSITE" id="PS50110"/>
    </source>
</evidence>
<dbReference type="AlphaFoldDB" id="A0A9X2DVW2"/>
<dbReference type="GO" id="GO:0006355">
    <property type="term" value="P:regulation of DNA-templated transcription"/>
    <property type="evidence" value="ECO:0007669"/>
    <property type="project" value="InterPro"/>
</dbReference>
<dbReference type="PROSITE" id="PS50110">
    <property type="entry name" value="RESPONSE_REGULATORY"/>
    <property type="match status" value="1"/>
</dbReference>
<evidence type="ECO:0000313" key="9">
    <source>
        <dbReference type="EMBL" id="MCM3716365.1"/>
    </source>
</evidence>
<dbReference type="GO" id="GO:0005737">
    <property type="term" value="C:cytoplasm"/>
    <property type="evidence" value="ECO:0007669"/>
    <property type="project" value="UniProtKB-SubCell"/>
</dbReference>
<dbReference type="Gene3D" id="3.40.50.2300">
    <property type="match status" value="1"/>
</dbReference>
<dbReference type="SUPFAM" id="SSF52172">
    <property type="entry name" value="CheY-like"/>
    <property type="match status" value="1"/>
</dbReference>
<evidence type="ECO:0000313" key="10">
    <source>
        <dbReference type="Proteomes" id="UP001139179"/>
    </source>
</evidence>
<dbReference type="InterPro" id="IPR051677">
    <property type="entry name" value="AfsR-DnrI-RedD_regulator"/>
</dbReference>
<keyword evidence="3" id="KW-0902">Two-component regulatory system</keyword>
<dbReference type="EMBL" id="JAMBOL010000036">
    <property type="protein sequence ID" value="MCM3716365.1"/>
    <property type="molecule type" value="Genomic_DNA"/>
</dbReference>
<comment type="caution">
    <text evidence="9">The sequence shown here is derived from an EMBL/GenBank/DDBJ whole genome shotgun (WGS) entry which is preliminary data.</text>
</comment>
<comment type="similarity">
    <text evidence="2">Belongs to the AfsR/DnrI/RedD regulatory family.</text>
</comment>
<dbReference type="Pfam" id="PF03704">
    <property type="entry name" value="BTAD"/>
    <property type="match status" value="1"/>
</dbReference>
<dbReference type="Pfam" id="PF00072">
    <property type="entry name" value="Response_reg"/>
    <property type="match status" value="1"/>
</dbReference>
<dbReference type="Gene3D" id="1.10.10.10">
    <property type="entry name" value="Winged helix-like DNA-binding domain superfamily/Winged helix DNA-binding domain"/>
    <property type="match status" value="1"/>
</dbReference>
<keyword evidence="7" id="KW-0597">Phosphoprotein</keyword>
<evidence type="ECO:0000256" key="3">
    <source>
        <dbReference type="ARBA" id="ARBA00023012"/>
    </source>
</evidence>
<dbReference type="Gene3D" id="1.25.40.10">
    <property type="entry name" value="Tetratricopeptide repeat domain"/>
    <property type="match status" value="1"/>
</dbReference>
<dbReference type="SUPFAM" id="SSF48452">
    <property type="entry name" value="TPR-like"/>
    <property type="match status" value="1"/>
</dbReference>
<dbReference type="InterPro" id="IPR011006">
    <property type="entry name" value="CheY-like_superfamily"/>
</dbReference>
<dbReference type="PANTHER" id="PTHR35807">
    <property type="entry name" value="TRANSCRIPTIONAL REGULATOR REDD-RELATED"/>
    <property type="match status" value="1"/>
</dbReference>
<evidence type="ECO:0000256" key="7">
    <source>
        <dbReference type="PROSITE-ProRule" id="PRU00169"/>
    </source>
</evidence>
<name>A0A9X2DVW2_9BACI</name>
<accession>A0A9X2DVW2</accession>
<dbReference type="SUPFAM" id="SSF46894">
    <property type="entry name" value="C-terminal effector domain of the bipartite response regulators"/>
    <property type="match status" value="1"/>
</dbReference>
<sequence length="383" mass="43890">MIKIIVLDDERVALRQMKKVLQIFSNVQICGLFTDPDEFLQAVRTERVDLVLIDMVMPDANGLAVARTAQSLRPDISVVFVTAYEKYAAEAFEIEALDYVLKPLDGKRLGRTLQRFLRRQETLRDGQRKGRNAISVNCFGRLVIVTEQGKVRFINAKAEELFAYLAHHAGGPVNKAKIIEALWPNRDVVRAQANLYSTVYQLRKDLEAYGLRAVISQSRSSGGSYQLNLPHAESDMDLFEQAYQTWKNGQLDQSLVERAIEHYHGGYLHEHDYRWALSRQQELEVRYAELLEALVTEYVRNGRLYQALPLLQKWADLFPYSEHVHAKMIALFLLLKQPEQARAYYYKVSNETYSVELGYEFGRSFEQIAANPAALFDTFGGLA</sequence>
<dbReference type="RefSeq" id="WP_251225023.1">
    <property type="nucleotide sequence ID" value="NZ_JAMBOL010000036.1"/>
</dbReference>
<dbReference type="PANTHER" id="PTHR35807:SF1">
    <property type="entry name" value="TRANSCRIPTIONAL REGULATOR REDD"/>
    <property type="match status" value="1"/>
</dbReference>
<evidence type="ECO:0000256" key="5">
    <source>
        <dbReference type="ARBA" id="ARBA00023125"/>
    </source>
</evidence>
<keyword evidence="4" id="KW-0805">Transcription regulation</keyword>
<keyword evidence="10" id="KW-1185">Reference proteome</keyword>
<dbReference type="SMART" id="SM01043">
    <property type="entry name" value="BTAD"/>
    <property type="match status" value="1"/>
</dbReference>
<dbReference type="InterPro" id="IPR036388">
    <property type="entry name" value="WH-like_DNA-bd_sf"/>
</dbReference>
<dbReference type="Proteomes" id="UP001139179">
    <property type="component" value="Unassembled WGS sequence"/>
</dbReference>